<dbReference type="InterPro" id="IPR011051">
    <property type="entry name" value="RmlC_Cupin_sf"/>
</dbReference>
<keyword evidence="6 12" id="KW-0223">Dioxygenase</keyword>
<keyword evidence="5 10" id="KW-0883">Thioether bond</keyword>
<proteinExistence type="inferred from homology"/>
<dbReference type="CDD" id="cd10548">
    <property type="entry name" value="cupin_CDO"/>
    <property type="match status" value="1"/>
</dbReference>
<evidence type="ECO:0000256" key="1">
    <source>
        <dbReference type="ARBA" id="ARBA00000629"/>
    </source>
</evidence>
<evidence type="ECO:0000256" key="12">
    <source>
        <dbReference type="RuleBase" id="RU366010"/>
    </source>
</evidence>
<dbReference type="GO" id="GO:0017172">
    <property type="term" value="F:cysteine dioxygenase activity"/>
    <property type="evidence" value="ECO:0007669"/>
    <property type="project" value="UniProtKB-UniRule"/>
</dbReference>
<evidence type="ECO:0000256" key="3">
    <source>
        <dbReference type="ARBA" id="ARBA00013133"/>
    </source>
</evidence>
<feature type="cross-link" description="3'-(S-cysteinyl)-tyrosine (Cys-Tyr)" evidence="10">
    <location>
        <begin position="105"/>
        <end position="175"/>
    </location>
</feature>
<feature type="binding site" evidence="11">
    <location>
        <position position="158"/>
    </location>
    <ligand>
        <name>Fe cation</name>
        <dbReference type="ChEBI" id="CHEBI:24875"/>
        <note>catalytic</note>
    </ligand>
</feature>
<evidence type="ECO:0000256" key="6">
    <source>
        <dbReference type="ARBA" id="ARBA00022964"/>
    </source>
</evidence>
<evidence type="ECO:0000256" key="4">
    <source>
        <dbReference type="ARBA" id="ARBA00022723"/>
    </source>
</evidence>
<dbReference type="PANTHER" id="PTHR12918">
    <property type="entry name" value="CYSTEINE DIOXYGENASE"/>
    <property type="match status" value="1"/>
</dbReference>
<evidence type="ECO:0000256" key="10">
    <source>
        <dbReference type="PIRSR" id="PIRSR610300-50"/>
    </source>
</evidence>
<evidence type="ECO:0000256" key="11">
    <source>
        <dbReference type="PIRSR" id="PIRSR610300-51"/>
    </source>
</evidence>
<dbReference type="Pfam" id="PF05995">
    <property type="entry name" value="CDO_I"/>
    <property type="match status" value="1"/>
</dbReference>
<dbReference type="EMBL" id="ML996689">
    <property type="protein sequence ID" value="KAF2403644.1"/>
    <property type="molecule type" value="Genomic_DNA"/>
</dbReference>
<evidence type="ECO:0000256" key="2">
    <source>
        <dbReference type="ARBA" id="ARBA00006622"/>
    </source>
</evidence>
<keyword evidence="14" id="KW-1185">Reference proteome</keyword>
<dbReference type="GO" id="GO:0008198">
    <property type="term" value="F:ferrous iron binding"/>
    <property type="evidence" value="ECO:0007669"/>
    <property type="project" value="TreeGrafter"/>
</dbReference>
<dbReference type="AlphaFoldDB" id="A0A6G1I630"/>
<dbReference type="PANTHER" id="PTHR12918:SF1">
    <property type="entry name" value="CYSTEINE DIOXYGENASE TYPE 1"/>
    <property type="match status" value="1"/>
</dbReference>
<name>A0A6G1I630_9PEZI</name>
<evidence type="ECO:0000256" key="9">
    <source>
        <dbReference type="ARBA" id="ARBA00070673"/>
    </source>
</evidence>
<accession>A0A6G1I630</accession>
<comment type="catalytic activity">
    <reaction evidence="1 12">
        <text>L-cysteine + O2 = 3-sulfino-L-alanine + H(+)</text>
        <dbReference type="Rhea" id="RHEA:20441"/>
        <dbReference type="ChEBI" id="CHEBI:15378"/>
        <dbReference type="ChEBI" id="CHEBI:15379"/>
        <dbReference type="ChEBI" id="CHEBI:35235"/>
        <dbReference type="ChEBI" id="CHEBI:61085"/>
        <dbReference type="EC" id="1.13.11.20"/>
    </reaction>
</comment>
<feature type="binding site" evidence="11">
    <location>
        <position position="100"/>
    </location>
    <ligand>
        <name>Fe cation</name>
        <dbReference type="ChEBI" id="CHEBI:24875"/>
        <note>catalytic</note>
    </ligand>
</feature>
<reference evidence="13" key="1">
    <citation type="journal article" date="2020" name="Stud. Mycol.">
        <title>101 Dothideomycetes genomes: a test case for predicting lifestyles and emergence of pathogens.</title>
        <authorList>
            <person name="Haridas S."/>
            <person name="Albert R."/>
            <person name="Binder M."/>
            <person name="Bloem J."/>
            <person name="Labutti K."/>
            <person name="Salamov A."/>
            <person name="Andreopoulos B."/>
            <person name="Baker S."/>
            <person name="Barry K."/>
            <person name="Bills G."/>
            <person name="Bluhm B."/>
            <person name="Cannon C."/>
            <person name="Castanera R."/>
            <person name="Culley D."/>
            <person name="Daum C."/>
            <person name="Ezra D."/>
            <person name="Gonzalez J."/>
            <person name="Henrissat B."/>
            <person name="Kuo A."/>
            <person name="Liang C."/>
            <person name="Lipzen A."/>
            <person name="Lutzoni F."/>
            <person name="Magnuson J."/>
            <person name="Mondo S."/>
            <person name="Nolan M."/>
            <person name="Ohm R."/>
            <person name="Pangilinan J."/>
            <person name="Park H.-J."/>
            <person name="Ramirez L."/>
            <person name="Alfaro M."/>
            <person name="Sun H."/>
            <person name="Tritt A."/>
            <person name="Yoshinaga Y."/>
            <person name="Zwiers L.-H."/>
            <person name="Turgeon B."/>
            <person name="Goodwin S."/>
            <person name="Spatafora J."/>
            <person name="Crous P."/>
            <person name="Grigoriev I."/>
        </authorList>
    </citation>
    <scope>NUCLEOTIDE SEQUENCE</scope>
    <source>
        <strain evidence="13">CBS 262.69</strain>
    </source>
</reference>
<dbReference type="Proteomes" id="UP000799640">
    <property type="component" value="Unassembled WGS sequence"/>
</dbReference>
<keyword evidence="4 11" id="KW-0479">Metal-binding</keyword>
<dbReference type="InterPro" id="IPR010300">
    <property type="entry name" value="CDO_1"/>
</dbReference>
<dbReference type="EC" id="1.13.11.20" evidence="3 12"/>
<dbReference type="Gene3D" id="2.60.120.10">
    <property type="entry name" value="Jelly Rolls"/>
    <property type="match status" value="1"/>
</dbReference>
<keyword evidence="8 11" id="KW-0408">Iron</keyword>
<protein>
    <recommendedName>
        <fullName evidence="9 12">Cysteine dioxygenase</fullName>
        <ecNumber evidence="3 12">1.13.11.20</ecNumber>
    </recommendedName>
</protein>
<dbReference type="SUPFAM" id="SSF51182">
    <property type="entry name" value="RmlC-like cupins"/>
    <property type="match status" value="1"/>
</dbReference>
<evidence type="ECO:0000256" key="8">
    <source>
        <dbReference type="ARBA" id="ARBA00023004"/>
    </source>
</evidence>
<evidence type="ECO:0000313" key="13">
    <source>
        <dbReference type="EMBL" id="KAF2403644.1"/>
    </source>
</evidence>
<organism evidence="13 14">
    <name type="scientific">Trichodelitschia bisporula</name>
    <dbReference type="NCBI Taxonomy" id="703511"/>
    <lineage>
        <taxon>Eukaryota</taxon>
        <taxon>Fungi</taxon>
        <taxon>Dikarya</taxon>
        <taxon>Ascomycota</taxon>
        <taxon>Pezizomycotina</taxon>
        <taxon>Dothideomycetes</taxon>
        <taxon>Dothideomycetes incertae sedis</taxon>
        <taxon>Phaeotrichales</taxon>
        <taxon>Phaeotrichaceae</taxon>
        <taxon>Trichodelitschia</taxon>
    </lineage>
</organism>
<evidence type="ECO:0000313" key="14">
    <source>
        <dbReference type="Proteomes" id="UP000799640"/>
    </source>
</evidence>
<comment type="cofactor">
    <cofactor evidence="12">
        <name>Fe cation</name>
        <dbReference type="ChEBI" id="CHEBI:24875"/>
    </cofactor>
    <text evidence="12">Binds 1 Fe cation per subunit.</text>
</comment>
<dbReference type="InterPro" id="IPR014710">
    <property type="entry name" value="RmlC-like_jellyroll"/>
</dbReference>
<sequence length="208" mass="23177">MSAKASEHAAPAVTDNFQRLVSDLSRVLGPSSGIDSEDVDPEDLESLMRAYASNEEEWKRYALEDRSRNYTRNLVDKGNGKSNLLILVWSPGRGSLVHDHSGAHCVMKVLKGNLKETLYDFPDQKLVQKGTPSPPVVKKETIFDENEVTYISDTIGLHRISNPDPNEVAVSLHLYTPPIPTCHSFDERTGKASSVQQCVYFSYLGNRL</sequence>
<dbReference type="OrthoDB" id="543511at2759"/>
<dbReference type="FunFam" id="2.60.120.10:FF:000189">
    <property type="entry name" value="Cysteine dioxygenase"/>
    <property type="match status" value="1"/>
</dbReference>
<evidence type="ECO:0000256" key="7">
    <source>
        <dbReference type="ARBA" id="ARBA00023002"/>
    </source>
</evidence>
<comment type="similarity">
    <text evidence="2 12">Belongs to the cysteine dioxygenase family.</text>
</comment>
<evidence type="ECO:0000256" key="5">
    <source>
        <dbReference type="ARBA" id="ARBA00022784"/>
    </source>
</evidence>
<keyword evidence="7 12" id="KW-0560">Oxidoreductase</keyword>
<feature type="binding site" evidence="11">
    <location>
        <position position="98"/>
    </location>
    <ligand>
        <name>Fe cation</name>
        <dbReference type="ChEBI" id="CHEBI:24875"/>
        <note>catalytic</note>
    </ligand>
</feature>
<dbReference type="GO" id="GO:0019448">
    <property type="term" value="P:L-cysteine catabolic process"/>
    <property type="evidence" value="ECO:0007669"/>
    <property type="project" value="TreeGrafter"/>
</dbReference>
<gene>
    <name evidence="13" type="ORF">EJ06DRAFT_504857</name>
</gene>